<dbReference type="AlphaFoldDB" id="A0A8C6YET6"/>
<protein>
    <submittedName>
        <fullName evidence="1">Uncharacterized protein</fullName>
    </submittedName>
</protein>
<organism evidence="1 2">
    <name type="scientific">Naja naja</name>
    <name type="common">Indian cobra</name>
    <dbReference type="NCBI Taxonomy" id="35670"/>
    <lineage>
        <taxon>Eukaryota</taxon>
        <taxon>Metazoa</taxon>
        <taxon>Chordata</taxon>
        <taxon>Craniata</taxon>
        <taxon>Vertebrata</taxon>
        <taxon>Euteleostomi</taxon>
        <taxon>Lepidosauria</taxon>
        <taxon>Squamata</taxon>
        <taxon>Bifurcata</taxon>
        <taxon>Unidentata</taxon>
        <taxon>Episquamata</taxon>
        <taxon>Toxicofera</taxon>
        <taxon>Serpentes</taxon>
        <taxon>Colubroidea</taxon>
        <taxon>Elapidae</taxon>
        <taxon>Elapinae</taxon>
        <taxon>Naja</taxon>
    </lineage>
</organism>
<proteinExistence type="predicted"/>
<sequence length="183" mass="20513">MKVPFRSKSQDMLLYGVIITHGASGEMIFPDFVSWANYVASNAQVSNLRCHIAVMRCIVTFSPFAELGWTWPRHSMCFHAAAIVTQQASQNNDGFILSLISLSYQPKLQTKLQSEDLLLINSLILFISGTADVMRVIRCIKEDKKPDFTSISEVNFSGFVAFSNVHHTYCFPLGKTSLKKKIA</sequence>
<accession>A0A8C6YET6</accession>
<dbReference type="OrthoDB" id="9027978at2759"/>
<dbReference type="Ensembl" id="ENSNNAT00000030408.1">
    <property type="protein sequence ID" value="ENSNNAP00000028991.1"/>
    <property type="gene ID" value="ENSNNAG00000018615.1"/>
</dbReference>
<evidence type="ECO:0000313" key="2">
    <source>
        <dbReference type="Proteomes" id="UP000694559"/>
    </source>
</evidence>
<reference evidence="1" key="1">
    <citation type="submission" date="2025-08" db="UniProtKB">
        <authorList>
            <consortium name="Ensembl"/>
        </authorList>
    </citation>
    <scope>IDENTIFICATION</scope>
</reference>
<dbReference type="Proteomes" id="UP000694559">
    <property type="component" value="Unplaced"/>
</dbReference>
<evidence type="ECO:0000313" key="1">
    <source>
        <dbReference type="Ensembl" id="ENSNNAP00000028991.1"/>
    </source>
</evidence>
<name>A0A8C6YET6_NAJNA</name>
<keyword evidence="2" id="KW-1185">Reference proteome</keyword>
<reference evidence="1" key="2">
    <citation type="submission" date="2025-09" db="UniProtKB">
        <authorList>
            <consortium name="Ensembl"/>
        </authorList>
    </citation>
    <scope>IDENTIFICATION</scope>
</reference>